<accession>A0A1F7YJ68</accession>
<feature type="compositionally biased region" description="Low complexity" evidence="1">
    <location>
        <begin position="1"/>
        <end position="18"/>
    </location>
</feature>
<evidence type="ECO:0000313" key="4">
    <source>
        <dbReference type="Proteomes" id="UP000178851"/>
    </source>
</evidence>
<feature type="transmembrane region" description="Helical" evidence="2">
    <location>
        <begin position="31"/>
        <end position="53"/>
    </location>
</feature>
<proteinExistence type="predicted"/>
<protein>
    <submittedName>
        <fullName evidence="3">Uncharacterized protein</fullName>
    </submittedName>
</protein>
<keyword evidence="2" id="KW-1133">Transmembrane helix</keyword>
<evidence type="ECO:0000313" key="3">
    <source>
        <dbReference type="EMBL" id="OGM26585.1"/>
    </source>
</evidence>
<name>A0A1F7YJ68_9BACT</name>
<organism evidence="3 4">
    <name type="scientific">Candidatus Woesebacteria bacterium RIFCSPHIGHO2_01_FULL_39_28</name>
    <dbReference type="NCBI Taxonomy" id="1802496"/>
    <lineage>
        <taxon>Bacteria</taxon>
        <taxon>Candidatus Woeseibacteriota</taxon>
    </lineage>
</organism>
<dbReference type="Proteomes" id="UP000178851">
    <property type="component" value="Unassembled WGS sequence"/>
</dbReference>
<dbReference type="EMBL" id="MGGI01000012">
    <property type="protein sequence ID" value="OGM26585.1"/>
    <property type="molecule type" value="Genomic_DNA"/>
</dbReference>
<dbReference type="AlphaFoldDB" id="A0A1F7YJ68"/>
<gene>
    <name evidence="3" type="ORF">A2627_01000</name>
</gene>
<comment type="caution">
    <text evidence="3">The sequence shown here is derived from an EMBL/GenBank/DDBJ whole genome shotgun (WGS) entry which is preliminary data.</text>
</comment>
<keyword evidence="2" id="KW-0812">Transmembrane</keyword>
<keyword evidence="2" id="KW-0472">Membrane</keyword>
<reference evidence="3 4" key="1">
    <citation type="journal article" date="2016" name="Nat. Commun.">
        <title>Thousands of microbial genomes shed light on interconnected biogeochemical processes in an aquifer system.</title>
        <authorList>
            <person name="Anantharaman K."/>
            <person name="Brown C.T."/>
            <person name="Hug L.A."/>
            <person name="Sharon I."/>
            <person name="Castelle C.J."/>
            <person name="Probst A.J."/>
            <person name="Thomas B.C."/>
            <person name="Singh A."/>
            <person name="Wilkins M.J."/>
            <person name="Karaoz U."/>
            <person name="Brodie E.L."/>
            <person name="Williams K.H."/>
            <person name="Hubbard S.S."/>
            <person name="Banfield J.F."/>
        </authorList>
    </citation>
    <scope>NUCLEOTIDE SEQUENCE [LARGE SCALE GENOMIC DNA]</scope>
</reference>
<sequence>MDTANNLPNNTLPKPTEPANTELIPPKKRKLLIIGAIFIVSLLFLNILGRIIITIRSGPKENTTNVVITPKTTSFGQEILNPSKYASDPEVLKIETDISNLEKNFTEKDIREFRLSSPTFDFEMDFGK</sequence>
<feature type="region of interest" description="Disordered" evidence="1">
    <location>
        <begin position="1"/>
        <end position="21"/>
    </location>
</feature>
<evidence type="ECO:0000256" key="2">
    <source>
        <dbReference type="SAM" id="Phobius"/>
    </source>
</evidence>
<evidence type="ECO:0000256" key="1">
    <source>
        <dbReference type="SAM" id="MobiDB-lite"/>
    </source>
</evidence>